<evidence type="ECO:0000313" key="1">
    <source>
        <dbReference type="EMBL" id="MPM92404.1"/>
    </source>
</evidence>
<dbReference type="AlphaFoldDB" id="A0A645DSE6"/>
<gene>
    <name evidence="1" type="ORF">SDC9_139539</name>
</gene>
<dbReference type="EMBL" id="VSSQ01039347">
    <property type="protein sequence ID" value="MPM92404.1"/>
    <property type="molecule type" value="Genomic_DNA"/>
</dbReference>
<comment type="caution">
    <text evidence="1">The sequence shown here is derived from an EMBL/GenBank/DDBJ whole genome shotgun (WGS) entry which is preliminary data.</text>
</comment>
<organism evidence="1">
    <name type="scientific">bioreactor metagenome</name>
    <dbReference type="NCBI Taxonomy" id="1076179"/>
    <lineage>
        <taxon>unclassified sequences</taxon>
        <taxon>metagenomes</taxon>
        <taxon>ecological metagenomes</taxon>
    </lineage>
</organism>
<accession>A0A645DSE6</accession>
<proteinExistence type="predicted"/>
<sequence length="172" mass="18565">MRFGNRRKRQAILFEHLGDVRGTVGGHLLAQQRHQPVARQHAGVVAVQAWVVAQRIAQFERVAEDAPGGVAHHGKKNLLAVLHLEHVIDRPGGDARRHGRRGLAGHRVLHHVLADQKGVVLEQRALHLLAKAGLLALRQGGHGTHGAEHAAHDVVDAGARPQRIAGAARHIG</sequence>
<name>A0A645DSE6_9ZZZZ</name>
<protein>
    <submittedName>
        <fullName evidence="1">Uncharacterized protein</fullName>
    </submittedName>
</protein>
<reference evidence="1" key="1">
    <citation type="submission" date="2019-08" db="EMBL/GenBank/DDBJ databases">
        <authorList>
            <person name="Kucharzyk K."/>
            <person name="Murdoch R.W."/>
            <person name="Higgins S."/>
            <person name="Loffler F."/>
        </authorList>
    </citation>
    <scope>NUCLEOTIDE SEQUENCE</scope>
</reference>